<feature type="compositionally biased region" description="Basic and acidic residues" evidence="2">
    <location>
        <begin position="1"/>
        <end position="10"/>
    </location>
</feature>
<dbReference type="InterPro" id="IPR031390">
    <property type="entry name" value="OFCC1"/>
</dbReference>
<sequence length="1113" mass="125015">MADSGDVTKFEEEDARGPLPNEVTRSPSDSERRKKHMKKNTQPHSMGSPSGESDKERSRGTHKRADGDNGASESIAEEEPQNKPAKIKKKKKKSAVVIEDRDVCREEPRTSAGATEAPKPRKSTLLLCDNAAAVALGNLVAIQALICAILRFLQQGLISSVEGKDEADGIEWVEEMDDEETEKIIAKLDASERRIAELRNDLFASTTKPLEIYFEELEHLTQGDALIIGVANENDVLAIEQKEAHVKIAACVARQKELQEQQQRLLLHEQVIRKRILEEIERKEAKLRVLQRQAEKQDLARQNHLVKLVRECECRMEARMARREARLSAVYGLLKKDGEYSADMTQPEKAAMSKNHNFVPLGKLYRVEWLRAPQPVKMSIDFCRGLKDKVPPGRYIMSVSIWTRIGGTRLRWSGLQSVGQKMLQEVLEKRKDTASFSTFSESTADEQEVICAGGTSGVTTPIEFGGTFKDECLRLDDTIVLVCPSEIDVQPGMCFVFELFLLRGQHSPVDKVVGWGAFPLVDSDFRIIEGSYKVLILFVMFPPAWSQLPAYVPLLRGPVDPSIRRYIDIEHTIGTSLDCWLCHLYFRCQLLPKYSKGHIEFELQLEHAAALIGGRKNDTHGNKAQQHRQFWGASLERAKADDLLQQLVCALQACEEMKSARADPAPIVSKDGVRAWRHRESTETLESIADLNAVPNYRYSVYCGMTLSHPSEASRKLKYLKSSLLDDFRPSLDTRENCTLAGALLCVVLAIWCCSLVFGSGTWLFLRAIQVPVYEIELSAFYVRLEFVQDVLALSQVIGTSVAGPLACFIVFVLASAVLHVANVTLGRQPYPVYQFLSALGAATALSPILMLTIEAIKGEWRGTSFMLFSYYKRDVNSGTFGVIIKLVIDLVCMGLSTLVRNSCAFYGYAIWIHRQGQVSDTHRRLTGDDSLFHLPLDVEVSERYLMRCCENASQYIGSGGEIRSLRITHYPVTEVQEALNVTTTEWKYLSEGKKQHDADLITELAIYTVNSKAGTQALLLPLQPVSRVRRPCKEAFMGIDTPRPILDSGCSGDRLKVMNLNDTSKQLFPALFGYRWREQNFKPPIEAARERYTPYGSQSHNRHQFAKDSTLT</sequence>
<reference evidence="5" key="1">
    <citation type="submission" date="2025-08" db="UniProtKB">
        <authorList>
            <consortium name="RefSeq"/>
        </authorList>
    </citation>
    <scope>IDENTIFICATION</scope>
</reference>
<feature type="compositionally biased region" description="Polar residues" evidence="2">
    <location>
        <begin position="42"/>
        <end position="51"/>
    </location>
</feature>
<feature type="transmembrane region" description="Helical" evidence="3">
    <location>
        <begin position="740"/>
        <end position="766"/>
    </location>
</feature>
<dbReference type="GeneID" id="34617590"/>
<dbReference type="PANTHER" id="PTHR33862">
    <property type="entry name" value="OROFACIAL CLEFT 1 CANDIDATE GENE 1 PROTEIN"/>
    <property type="match status" value="1"/>
</dbReference>
<dbReference type="Proteomes" id="UP000515125">
    <property type="component" value="Unplaced"/>
</dbReference>
<dbReference type="RefSeq" id="XP_026191424.1">
    <property type="nucleotide sequence ID" value="XM_026335639.1"/>
</dbReference>
<evidence type="ECO:0000256" key="3">
    <source>
        <dbReference type="SAM" id="Phobius"/>
    </source>
</evidence>
<evidence type="ECO:0000313" key="5">
    <source>
        <dbReference type="RefSeq" id="XP_026191424.1"/>
    </source>
</evidence>
<name>A0A6P6RVA4_9EIME</name>
<gene>
    <name evidence="5" type="primary">LOC34617590</name>
</gene>
<feature type="transmembrane region" description="Helical" evidence="3">
    <location>
        <begin position="802"/>
        <end position="822"/>
    </location>
</feature>
<feature type="transmembrane region" description="Helical" evidence="3">
    <location>
        <begin position="834"/>
        <end position="857"/>
    </location>
</feature>
<evidence type="ECO:0000256" key="1">
    <source>
        <dbReference type="SAM" id="Coils"/>
    </source>
</evidence>
<evidence type="ECO:0000313" key="4">
    <source>
        <dbReference type="Proteomes" id="UP000515125"/>
    </source>
</evidence>
<organism evidence="4 5">
    <name type="scientific">Cyclospora cayetanensis</name>
    <dbReference type="NCBI Taxonomy" id="88456"/>
    <lineage>
        <taxon>Eukaryota</taxon>
        <taxon>Sar</taxon>
        <taxon>Alveolata</taxon>
        <taxon>Apicomplexa</taxon>
        <taxon>Conoidasida</taxon>
        <taxon>Coccidia</taxon>
        <taxon>Eucoccidiorida</taxon>
        <taxon>Eimeriorina</taxon>
        <taxon>Eimeriidae</taxon>
        <taxon>Cyclospora</taxon>
    </lineage>
</organism>
<dbReference type="AlphaFoldDB" id="A0A6P6RVA4"/>
<dbReference type="OrthoDB" id="347244at2759"/>
<protein>
    <submittedName>
        <fullName evidence="5">Uncharacterized protein LOC34617590</fullName>
    </submittedName>
</protein>
<feature type="region of interest" description="Disordered" evidence="2">
    <location>
        <begin position="1"/>
        <end position="93"/>
    </location>
</feature>
<accession>A0A6P6RVA4</accession>
<keyword evidence="3" id="KW-0812">Transmembrane</keyword>
<dbReference type="PANTHER" id="PTHR33862:SF3">
    <property type="entry name" value="OROFACIAL CLEFT 1 CANDIDATE GENE 1 PROTEIN"/>
    <property type="match status" value="1"/>
</dbReference>
<feature type="coiled-coil region" evidence="1">
    <location>
        <begin position="273"/>
        <end position="300"/>
    </location>
</feature>
<feature type="compositionally biased region" description="Basic and acidic residues" evidence="2">
    <location>
        <begin position="52"/>
        <end position="67"/>
    </location>
</feature>
<evidence type="ECO:0000256" key="2">
    <source>
        <dbReference type="SAM" id="MobiDB-lite"/>
    </source>
</evidence>
<keyword evidence="3" id="KW-0472">Membrane</keyword>
<keyword evidence="4" id="KW-1185">Reference proteome</keyword>
<keyword evidence="1" id="KW-0175">Coiled coil</keyword>
<proteinExistence type="predicted"/>
<feature type="transmembrane region" description="Helical" evidence="3">
    <location>
        <begin position="878"/>
        <end position="900"/>
    </location>
</feature>
<keyword evidence="3" id="KW-1133">Transmembrane helix</keyword>